<protein>
    <submittedName>
        <fullName evidence="2">Uncharacterized protein</fullName>
    </submittedName>
</protein>
<reference evidence="2" key="1">
    <citation type="submission" date="2022-11" db="UniProtKB">
        <authorList>
            <consortium name="WormBaseParasite"/>
        </authorList>
    </citation>
    <scope>IDENTIFICATION</scope>
</reference>
<dbReference type="WBParaSite" id="ES5_v2.g14325.t1">
    <property type="protein sequence ID" value="ES5_v2.g14325.t1"/>
    <property type="gene ID" value="ES5_v2.g14325"/>
</dbReference>
<organism evidence="1 2">
    <name type="scientific">Panagrolaimus sp. ES5</name>
    <dbReference type="NCBI Taxonomy" id="591445"/>
    <lineage>
        <taxon>Eukaryota</taxon>
        <taxon>Metazoa</taxon>
        <taxon>Ecdysozoa</taxon>
        <taxon>Nematoda</taxon>
        <taxon>Chromadorea</taxon>
        <taxon>Rhabditida</taxon>
        <taxon>Tylenchina</taxon>
        <taxon>Panagrolaimomorpha</taxon>
        <taxon>Panagrolaimoidea</taxon>
        <taxon>Panagrolaimidae</taxon>
        <taxon>Panagrolaimus</taxon>
    </lineage>
</organism>
<proteinExistence type="predicted"/>
<evidence type="ECO:0000313" key="2">
    <source>
        <dbReference type="WBParaSite" id="ES5_v2.g14325.t1"/>
    </source>
</evidence>
<accession>A0AC34FAM2</accession>
<name>A0AC34FAM2_9BILA</name>
<evidence type="ECO:0000313" key="1">
    <source>
        <dbReference type="Proteomes" id="UP000887579"/>
    </source>
</evidence>
<dbReference type="Proteomes" id="UP000887579">
    <property type="component" value="Unplaced"/>
</dbReference>
<sequence>MYLRFWLLIFCGCIVEYGYGQYRNRPRGLGLLQLPTGMTDERSGPFFPNLYIAGDKSGTKPQTVPDMHLPGQTAIFTGRSAFNPFTQAVSAVYTEDLVDSWGAGYAVNGVNNYNLKVRKNFDEYADAPLGRNDGGRQPFLSGFSVGAEYDLSKIREVAGHMDLPLIGVNELFDLDGRFMVKGFGNGIANGFLDFPLTLSDPHERFPAVFKYLNFMADRHMHYGHVVPNVNLFLVDKDKIMERLSRNRLNPTMIG</sequence>